<name>A0A6C0AV87_9ZZZZ</name>
<protein>
    <submittedName>
        <fullName evidence="2">Uncharacterized protein</fullName>
    </submittedName>
</protein>
<feature type="transmembrane region" description="Helical" evidence="1">
    <location>
        <begin position="123"/>
        <end position="141"/>
    </location>
</feature>
<accession>A0A6C0AV87</accession>
<reference evidence="2" key="1">
    <citation type="journal article" date="2020" name="Nature">
        <title>Giant virus diversity and host interactions through global metagenomics.</title>
        <authorList>
            <person name="Schulz F."/>
            <person name="Roux S."/>
            <person name="Paez-Espino D."/>
            <person name="Jungbluth S."/>
            <person name="Walsh D.A."/>
            <person name="Denef V.J."/>
            <person name="McMahon K.D."/>
            <person name="Konstantinidis K.T."/>
            <person name="Eloe-Fadrosh E.A."/>
            <person name="Kyrpides N.C."/>
            <person name="Woyke T."/>
        </authorList>
    </citation>
    <scope>NUCLEOTIDE SEQUENCE</scope>
    <source>
        <strain evidence="2">GVMAG-S-ERX555943-30</strain>
    </source>
</reference>
<feature type="transmembrane region" description="Helical" evidence="1">
    <location>
        <begin position="7"/>
        <end position="24"/>
    </location>
</feature>
<feature type="transmembrane region" description="Helical" evidence="1">
    <location>
        <begin position="30"/>
        <end position="51"/>
    </location>
</feature>
<organism evidence="2">
    <name type="scientific">viral metagenome</name>
    <dbReference type="NCBI Taxonomy" id="1070528"/>
    <lineage>
        <taxon>unclassified sequences</taxon>
        <taxon>metagenomes</taxon>
        <taxon>organismal metagenomes</taxon>
    </lineage>
</organism>
<keyword evidence="1" id="KW-0812">Transmembrane</keyword>
<evidence type="ECO:0000313" key="2">
    <source>
        <dbReference type="EMBL" id="QHS83280.1"/>
    </source>
</evidence>
<dbReference type="EMBL" id="MN738751">
    <property type="protein sequence ID" value="QHS83280.1"/>
    <property type="molecule type" value="Genomic_DNA"/>
</dbReference>
<proteinExistence type="predicted"/>
<keyword evidence="1" id="KW-0472">Membrane</keyword>
<sequence>MNYKHQQIVFITLLIDVALIYILFTQKLSLFENIIVYTVFFIHLGFVFSLINGITELIDISHVVFFFYMYIFSLFITNGYLIILFLSVMAAMILYWINDDECPLGKYETIPTAKLLFCGFPHYIIWTVTIIPIHFMLSNLIDSFTPQL</sequence>
<keyword evidence="1" id="KW-1133">Transmembrane helix</keyword>
<dbReference type="AlphaFoldDB" id="A0A6C0AV87"/>
<evidence type="ECO:0000256" key="1">
    <source>
        <dbReference type="SAM" id="Phobius"/>
    </source>
</evidence>
<feature type="transmembrane region" description="Helical" evidence="1">
    <location>
        <begin position="63"/>
        <end position="96"/>
    </location>
</feature>